<keyword evidence="2" id="KW-1185">Reference proteome</keyword>
<sequence>MNKYGEIAIKAARIAKDGSCPRAAWDKVAACKFKERTASIKKACPKNAFLGLTEDGFIKGVPSGSYTKSVLNKQYALKALALIKQDPSLGNDLKKLWIQSCGSESKAHNSQMDIVIALWSEGLLQ</sequence>
<comment type="caution">
    <text evidence="1">The sequence shown here is derived from an EMBL/GenBank/DDBJ whole genome shotgun (WGS) entry which is preliminary data.</text>
</comment>
<evidence type="ECO:0000313" key="1">
    <source>
        <dbReference type="EMBL" id="RVU30901.1"/>
    </source>
</evidence>
<organism evidence="1 2">
    <name type="scientific">Neptunomonas marina</name>
    <dbReference type="NCBI Taxonomy" id="1815562"/>
    <lineage>
        <taxon>Bacteria</taxon>
        <taxon>Pseudomonadati</taxon>
        <taxon>Pseudomonadota</taxon>
        <taxon>Gammaproteobacteria</taxon>
        <taxon>Oceanospirillales</taxon>
        <taxon>Oceanospirillaceae</taxon>
        <taxon>Neptunomonas</taxon>
    </lineage>
</organism>
<accession>A0A437Q8L1</accession>
<proteinExistence type="predicted"/>
<gene>
    <name evidence="1" type="ORF">EOE65_07745</name>
</gene>
<dbReference type="RefSeq" id="WP_127693746.1">
    <property type="nucleotide sequence ID" value="NZ_SACQ01000003.1"/>
</dbReference>
<dbReference type="Proteomes" id="UP000282818">
    <property type="component" value="Unassembled WGS sequence"/>
</dbReference>
<protein>
    <submittedName>
        <fullName evidence="1">Uncharacterized protein</fullName>
    </submittedName>
</protein>
<dbReference type="InterPro" id="IPR053917">
    <property type="entry name" value="DUF6979"/>
</dbReference>
<evidence type="ECO:0000313" key="2">
    <source>
        <dbReference type="Proteomes" id="UP000282818"/>
    </source>
</evidence>
<name>A0A437Q8L1_9GAMM</name>
<reference evidence="1 2" key="1">
    <citation type="submission" date="2019-01" db="EMBL/GenBank/DDBJ databases">
        <authorList>
            <person name="Chen W.-M."/>
        </authorList>
    </citation>
    <scope>NUCLEOTIDE SEQUENCE [LARGE SCALE GENOMIC DNA]</scope>
    <source>
        <strain evidence="1 2">HPM-16</strain>
    </source>
</reference>
<dbReference type="Pfam" id="PF22399">
    <property type="entry name" value="DUF6979"/>
    <property type="match status" value="1"/>
</dbReference>
<dbReference type="AlphaFoldDB" id="A0A437Q8L1"/>
<dbReference type="EMBL" id="SACQ01000003">
    <property type="protein sequence ID" value="RVU30901.1"/>
    <property type="molecule type" value="Genomic_DNA"/>
</dbReference>